<proteinExistence type="predicted"/>
<dbReference type="Pfam" id="PF04149">
    <property type="entry name" value="DUF397"/>
    <property type="match status" value="1"/>
</dbReference>
<name>A0A365H1Z3_9ACTN</name>
<comment type="caution">
    <text evidence="2">The sequence shown here is derived from an EMBL/GenBank/DDBJ whole genome shotgun (WGS) entry which is preliminary data.</text>
</comment>
<dbReference type="RefSeq" id="WP_111869741.1">
    <property type="nucleotide sequence ID" value="NZ_QLYX01000010.1"/>
</dbReference>
<gene>
    <name evidence="2" type="ORF">DPM19_21315</name>
</gene>
<dbReference type="Proteomes" id="UP000251891">
    <property type="component" value="Unassembled WGS sequence"/>
</dbReference>
<dbReference type="OrthoDB" id="3482190at2"/>
<dbReference type="AlphaFoldDB" id="A0A365H1Z3"/>
<reference evidence="2 3" key="1">
    <citation type="submission" date="2018-06" db="EMBL/GenBank/DDBJ databases">
        <title>Actinomadura craniellae sp. nov. isolated from marine sponge Craniella sp.</title>
        <authorList>
            <person name="Li L."/>
            <person name="Xu Q.H."/>
            <person name="Lin H.W."/>
            <person name="Lu Y.H."/>
        </authorList>
    </citation>
    <scope>NUCLEOTIDE SEQUENCE [LARGE SCALE GENOMIC DNA]</scope>
    <source>
        <strain evidence="2 3">LHW63021</strain>
    </source>
</reference>
<feature type="domain" description="DUF397" evidence="1">
    <location>
        <begin position="10"/>
        <end position="62"/>
    </location>
</feature>
<protein>
    <submittedName>
        <fullName evidence="2">DUF397 domain-containing protein</fullName>
    </submittedName>
</protein>
<dbReference type="InterPro" id="IPR007278">
    <property type="entry name" value="DUF397"/>
</dbReference>
<organism evidence="2 3">
    <name type="scientific">Actinomadura craniellae</name>
    <dbReference type="NCBI Taxonomy" id="2231787"/>
    <lineage>
        <taxon>Bacteria</taxon>
        <taxon>Bacillati</taxon>
        <taxon>Actinomycetota</taxon>
        <taxon>Actinomycetes</taxon>
        <taxon>Streptosporangiales</taxon>
        <taxon>Thermomonosporaceae</taxon>
        <taxon>Actinomadura</taxon>
    </lineage>
</organism>
<sequence length="68" mass="7354">MPTASRFADAQWCKSSHSPSQADCVEVAVVPGHVGVRDTKDRHGPVLSFSKTEWRVFLYAAKAGAHDG</sequence>
<keyword evidence="3" id="KW-1185">Reference proteome</keyword>
<evidence type="ECO:0000259" key="1">
    <source>
        <dbReference type="Pfam" id="PF04149"/>
    </source>
</evidence>
<evidence type="ECO:0000313" key="2">
    <source>
        <dbReference type="EMBL" id="RAY13046.1"/>
    </source>
</evidence>
<evidence type="ECO:0000313" key="3">
    <source>
        <dbReference type="Proteomes" id="UP000251891"/>
    </source>
</evidence>
<accession>A0A365H1Z3</accession>
<dbReference type="EMBL" id="QLYX01000010">
    <property type="protein sequence ID" value="RAY13046.1"/>
    <property type="molecule type" value="Genomic_DNA"/>
</dbReference>